<gene>
    <name evidence="1" type="ORF">VJ786_02850</name>
</gene>
<comment type="caution">
    <text evidence="1">The sequence shown here is derived from an EMBL/GenBank/DDBJ whole genome shotgun (WGS) entry which is preliminary data.</text>
</comment>
<name>A0ABU8I283_9SPHI</name>
<dbReference type="Proteomes" id="UP001363035">
    <property type="component" value="Unassembled WGS sequence"/>
</dbReference>
<evidence type="ECO:0000313" key="2">
    <source>
        <dbReference type="Proteomes" id="UP001363035"/>
    </source>
</evidence>
<keyword evidence="2" id="KW-1185">Reference proteome</keyword>
<dbReference type="EMBL" id="JAYLLN010000004">
    <property type="protein sequence ID" value="MEI5983836.1"/>
    <property type="molecule type" value="Genomic_DNA"/>
</dbReference>
<proteinExistence type="predicted"/>
<accession>A0ABU8I283</accession>
<sequence length="109" mass="12495">MEGGEDMQVRLTLLNTDELKVDAVDSGQQIATFRIPVTPKNNYLILEKKRNLIPLPFIYFKVKEEISILSALQNGRIGYSSHQEHSLWILFFGASNISGIQEEYVRIKQ</sequence>
<protein>
    <submittedName>
        <fullName evidence="1">Uncharacterized protein</fullName>
    </submittedName>
</protein>
<reference evidence="1 2" key="1">
    <citation type="submission" date="2024-01" db="EMBL/GenBank/DDBJ databases">
        <title>Sphingobacterium tenebrionis sp. nov., a novel endophyte isolated from tenebrio molitor intestines.</title>
        <authorList>
            <person name="Zhang C."/>
        </authorList>
    </citation>
    <scope>NUCLEOTIDE SEQUENCE [LARGE SCALE GENOMIC DNA]</scope>
    <source>
        <strain evidence="1 2">PU5-4</strain>
    </source>
</reference>
<evidence type="ECO:0000313" key="1">
    <source>
        <dbReference type="EMBL" id="MEI5983836.1"/>
    </source>
</evidence>
<dbReference type="RefSeq" id="WP_134776762.1">
    <property type="nucleotide sequence ID" value="NZ_JAYLLN010000004.1"/>
</dbReference>
<organism evidence="1 2">
    <name type="scientific">Sphingobacterium tenebrionis</name>
    <dbReference type="NCBI Taxonomy" id="3111775"/>
    <lineage>
        <taxon>Bacteria</taxon>
        <taxon>Pseudomonadati</taxon>
        <taxon>Bacteroidota</taxon>
        <taxon>Sphingobacteriia</taxon>
        <taxon>Sphingobacteriales</taxon>
        <taxon>Sphingobacteriaceae</taxon>
        <taxon>Sphingobacterium</taxon>
    </lineage>
</organism>